<dbReference type="eggNOG" id="COG1401">
    <property type="taxonomic scope" value="Bacteria"/>
</dbReference>
<gene>
    <name evidence="2" type="ORF">OSCT_3210</name>
</gene>
<accession>E1IIQ9</accession>
<dbReference type="OrthoDB" id="145245at2"/>
<dbReference type="EMBL" id="ADVR01000142">
    <property type="protein sequence ID" value="EFO78915.1"/>
    <property type="molecule type" value="Genomic_DNA"/>
</dbReference>
<feature type="compositionally biased region" description="Low complexity" evidence="1">
    <location>
        <begin position="8"/>
        <end position="26"/>
    </location>
</feature>
<sequence length="366" mass="39287">MIAYNFRAGGSVASSQAGAGQGKSASTPATAYRSIRHGYRVAQAKANEQDLLDHVCGALGGAFPRQLITSYYVSLKTNPLVVLTGPEGAGKAALVTGFTSALVGVESEQFVTIGSNSWTEQSGQQSYYQGVHERLGSLHFLETLHDAANPANLGKLYMVLLRGLTLDELRHYTRDLLQIDANGERRLALPGLAPAQRPVLPPNIFITATIHGPRMLSEADREVLRLAGQIAFGPGSPDLGPLPMMPPPAVGLQRIMLASAGNSPADARERLGAILGQRDLRRLGPSATLARRLPNAAALVRQLADTIIAYVANSFDGDGRGLFDPHDARRNAQIAYDDQMTQRALDRMLPVRPRRGRITPFSSLVV</sequence>
<comment type="caution">
    <text evidence="2">The sequence shown here is derived from an EMBL/GenBank/DDBJ whole genome shotgun (WGS) entry which is preliminary data.</text>
</comment>
<dbReference type="HOGENOM" id="CLU_756134_0_0_0"/>
<keyword evidence="3" id="KW-1185">Reference proteome</keyword>
<name>E1IIQ9_9CHLR</name>
<dbReference type="AlphaFoldDB" id="E1IIQ9"/>
<organism evidence="2 3">
    <name type="scientific">Oscillochloris trichoides DG-6</name>
    <dbReference type="NCBI Taxonomy" id="765420"/>
    <lineage>
        <taxon>Bacteria</taxon>
        <taxon>Bacillati</taxon>
        <taxon>Chloroflexota</taxon>
        <taxon>Chloroflexia</taxon>
        <taxon>Chloroflexales</taxon>
        <taxon>Chloroflexineae</taxon>
        <taxon>Oscillochloridaceae</taxon>
        <taxon>Oscillochloris</taxon>
    </lineage>
</organism>
<protein>
    <submittedName>
        <fullName evidence="2">Uncharacterized protein</fullName>
    </submittedName>
</protein>
<reference evidence="2 3" key="1">
    <citation type="journal article" date="2011" name="J. Bacteriol.">
        <title>Draft genome sequence of the anoxygenic filamentous phototrophic bacterium Oscillochloris trichoides subsp. DG-6.</title>
        <authorList>
            <person name="Kuznetsov B.B."/>
            <person name="Ivanovsky R.N."/>
            <person name="Keppen O.I."/>
            <person name="Sukhacheva M.V."/>
            <person name="Bumazhkin B.K."/>
            <person name="Patutina E.O."/>
            <person name="Beletsky A.V."/>
            <person name="Mardanov A.V."/>
            <person name="Baslerov R.V."/>
            <person name="Panteleeva A.N."/>
            <person name="Kolganova T.V."/>
            <person name="Ravin N.V."/>
            <person name="Skryabin K.G."/>
        </authorList>
    </citation>
    <scope>NUCLEOTIDE SEQUENCE [LARGE SCALE GENOMIC DNA]</scope>
    <source>
        <strain evidence="2 3">DG-6</strain>
    </source>
</reference>
<dbReference type="STRING" id="765420.OSCT_3210"/>
<dbReference type="Proteomes" id="UP000054010">
    <property type="component" value="Unassembled WGS sequence"/>
</dbReference>
<evidence type="ECO:0000313" key="2">
    <source>
        <dbReference type="EMBL" id="EFO78915.1"/>
    </source>
</evidence>
<feature type="region of interest" description="Disordered" evidence="1">
    <location>
        <begin position="1"/>
        <end position="26"/>
    </location>
</feature>
<evidence type="ECO:0000256" key="1">
    <source>
        <dbReference type="SAM" id="MobiDB-lite"/>
    </source>
</evidence>
<proteinExistence type="predicted"/>
<evidence type="ECO:0000313" key="3">
    <source>
        <dbReference type="Proteomes" id="UP000054010"/>
    </source>
</evidence>